<dbReference type="EMBL" id="JAMKPW020000009">
    <property type="protein sequence ID" value="KAK8215170.1"/>
    <property type="molecule type" value="Genomic_DNA"/>
</dbReference>
<name>A0ACC3SIQ8_9PEZI</name>
<evidence type="ECO:0000313" key="1">
    <source>
        <dbReference type="EMBL" id="KAK8215170.1"/>
    </source>
</evidence>
<organism evidence="1 2">
    <name type="scientific">Zalaria obscura</name>
    <dbReference type="NCBI Taxonomy" id="2024903"/>
    <lineage>
        <taxon>Eukaryota</taxon>
        <taxon>Fungi</taxon>
        <taxon>Dikarya</taxon>
        <taxon>Ascomycota</taxon>
        <taxon>Pezizomycotina</taxon>
        <taxon>Dothideomycetes</taxon>
        <taxon>Dothideomycetidae</taxon>
        <taxon>Dothideales</taxon>
        <taxon>Zalariaceae</taxon>
        <taxon>Zalaria</taxon>
    </lineage>
</organism>
<gene>
    <name evidence="1" type="ORF">M8818_002180</name>
</gene>
<accession>A0ACC3SIQ8</accession>
<evidence type="ECO:0000313" key="2">
    <source>
        <dbReference type="Proteomes" id="UP001320706"/>
    </source>
</evidence>
<protein>
    <submittedName>
        <fullName evidence="1">Uncharacterized protein</fullName>
    </submittedName>
</protein>
<proteinExistence type="predicted"/>
<dbReference type="Proteomes" id="UP001320706">
    <property type="component" value="Unassembled WGS sequence"/>
</dbReference>
<reference evidence="1" key="1">
    <citation type="submission" date="2024-02" db="EMBL/GenBank/DDBJ databases">
        <title>Metagenome Assembled Genome of Zalaria obscura JY119.</title>
        <authorList>
            <person name="Vighnesh L."/>
            <person name="Jagadeeshwari U."/>
            <person name="Venkata Ramana C."/>
            <person name="Sasikala C."/>
        </authorList>
    </citation>
    <scope>NUCLEOTIDE SEQUENCE</scope>
    <source>
        <strain evidence="1">JY119</strain>
    </source>
</reference>
<keyword evidence="2" id="KW-1185">Reference proteome</keyword>
<comment type="caution">
    <text evidence="1">The sequence shown here is derived from an EMBL/GenBank/DDBJ whole genome shotgun (WGS) entry which is preliminary data.</text>
</comment>
<sequence length="855" mass="91401">MASLPSDSVKTRMSFAKVRSPQASTSRLQNSALTHAKVAASAMNTTTATATQLPENTTHNSNNQHYVESAQNAGLPTSQPATLMDSTVKPKRLIQIASGEIQIPEITGSNNAQPVSQGAERPLSRNSGAFAPSCSPTPGIADGHAAQITSSDISGKPPSLDGKSVTSGTTFAMDEKESIRPDDSASVKASEDEESSAVGSRLGSDTGARAFRDQLREISSIGPSLRPSGPMLKLSPAVSTPGSLPYGTQTLPGENDTSNPELDLPENMNEAAGFAPDEKLIEALNNPRDRIWVLKLEQDILDFIKDPKEHAYDVPQCNSFYRMLAHKLADYYLLGHVVDSMVSSVRLYKTPNLRTPPPLTGITNPSTAANTPPPTGPAMKILRRGGEPPMAGKLGSEADGDSGSDGGRKSQGPLTREEREARYEAARLRILGSARPAEEAEAPKLKDESRSSSAAGKKKNGKKQRSNSDDGFDLRSAYSTYPNGTAVANVPSGENANTQFYSPYNNGMPTFGQQNTFANPATYNAAYGQALAPDMSAYPWLQPQYPNYQDQNSQSWDQHQQGYDLSSDFQSMSLQQQGYPGPNVTMNAPQNTGYYGGAHQNQQLPQAWSQQGQMQSPYQASASTQSQSPYDRPNSVQSQGQYQQPYPYGVLPSQIGMTGKRMGNPNHPIPGSFNRNGSFNPQSQSFIPGQPSGNSQRTFGSPVPSPNPNGYGGPQMSYQMQRQGSSQSQASSYSSPLPDRPQPQVQNMSVLRGSNQGMTHPLPQPVFSPYVPLPQPRPSNGVQNSPGNQASSIAKWGTPASLPAKPPPPAGSFDMSKLQPSSRLPAFNPAMTSRLPTAPNGGPFNGLPQMSRSGQ</sequence>